<proteinExistence type="predicted"/>
<evidence type="ECO:0000313" key="3">
    <source>
        <dbReference type="Proteomes" id="UP000280842"/>
    </source>
</evidence>
<dbReference type="Pfam" id="PF06195">
    <property type="entry name" value="DUF996"/>
    <property type="match status" value="1"/>
</dbReference>
<name>A0A3M0B7R7_9AQUI</name>
<protein>
    <submittedName>
        <fullName evidence="2">Uncharacterized protein DUF996</fullName>
    </submittedName>
</protein>
<feature type="transmembrane region" description="Helical" evidence="1">
    <location>
        <begin position="65"/>
        <end position="87"/>
    </location>
</feature>
<organism evidence="2 3">
    <name type="scientific">Hydrogenothermus marinus</name>
    <dbReference type="NCBI Taxonomy" id="133270"/>
    <lineage>
        <taxon>Bacteria</taxon>
        <taxon>Pseudomonadati</taxon>
        <taxon>Aquificota</taxon>
        <taxon>Aquificia</taxon>
        <taxon>Aquificales</taxon>
        <taxon>Hydrogenothermaceae</taxon>
        <taxon>Hydrogenothermus</taxon>
    </lineage>
</organism>
<dbReference type="AlphaFoldDB" id="A0A3M0B7R7"/>
<dbReference type="Proteomes" id="UP000280842">
    <property type="component" value="Unassembled WGS sequence"/>
</dbReference>
<feature type="transmembrane region" description="Helical" evidence="1">
    <location>
        <begin position="136"/>
        <end position="155"/>
    </location>
</feature>
<feature type="transmembrane region" description="Helical" evidence="1">
    <location>
        <begin position="176"/>
        <end position="196"/>
    </location>
</feature>
<accession>A0A3M0B7R7</accession>
<keyword evidence="1" id="KW-0472">Membrane</keyword>
<reference evidence="2 3" key="1">
    <citation type="submission" date="2018-10" db="EMBL/GenBank/DDBJ databases">
        <title>Genomic Encyclopedia of Archaeal and Bacterial Type Strains, Phase II (KMG-II): from individual species to whole genera.</title>
        <authorList>
            <person name="Goeker M."/>
        </authorList>
    </citation>
    <scope>NUCLEOTIDE SEQUENCE [LARGE SCALE GENOMIC DNA]</scope>
    <source>
        <strain evidence="2 3">VM1</strain>
    </source>
</reference>
<dbReference type="EMBL" id="REFO01000017">
    <property type="protein sequence ID" value="RMA92504.1"/>
    <property type="molecule type" value="Genomic_DNA"/>
</dbReference>
<evidence type="ECO:0000256" key="1">
    <source>
        <dbReference type="SAM" id="Phobius"/>
    </source>
</evidence>
<feature type="transmembrane region" description="Helical" evidence="1">
    <location>
        <begin position="40"/>
        <end position="59"/>
    </location>
</feature>
<feature type="transmembrane region" description="Helical" evidence="1">
    <location>
        <begin position="99"/>
        <end position="124"/>
    </location>
</feature>
<sequence>MIEDIKKIKIYGGIGQLLIVFSIFIFPILKFLFKFPILKFLFKFISDIFGYNLLIYNLIGQKLLFLIFIIGNILVIYAVKILTDVICQKSVFKKFLISYLAFILSLIIALILLFVFLVLGLGSALSDQVLYGMNKILTTMLFLSFIIFLISFYFYRRSLLIIFQLTNQNLFKIAGNLYLLGGVFLFITIIGELLLIELDKDVSLNKFLYLTSFSGLFLILLGLFLPVFGFFRIKEVYNPNLS</sequence>
<feature type="transmembrane region" description="Helical" evidence="1">
    <location>
        <begin position="208"/>
        <end position="231"/>
    </location>
</feature>
<dbReference type="InterPro" id="IPR010397">
    <property type="entry name" value="DUF996"/>
</dbReference>
<keyword evidence="1" id="KW-0812">Transmembrane</keyword>
<keyword evidence="1" id="KW-1133">Transmembrane helix</keyword>
<comment type="caution">
    <text evidence="2">The sequence shown here is derived from an EMBL/GenBank/DDBJ whole genome shotgun (WGS) entry which is preliminary data.</text>
</comment>
<keyword evidence="3" id="KW-1185">Reference proteome</keyword>
<gene>
    <name evidence="2" type="ORF">CLV39_1660</name>
</gene>
<feature type="transmembrane region" description="Helical" evidence="1">
    <location>
        <begin position="14"/>
        <end position="33"/>
    </location>
</feature>
<evidence type="ECO:0000313" key="2">
    <source>
        <dbReference type="EMBL" id="RMA92504.1"/>
    </source>
</evidence>